<evidence type="ECO:0000259" key="7">
    <source>
        <dbReference type="PROSITE" id="PS51093"/>
    </source>
</evidence>
<keyword evidence="3" id="KW-0762">Sugar transport</keyword>
<proteinExistence type="predicted"/>
<gene>
    <name evidence="8" type="ORF">RU97_GL001186</name>
</gene>
<keyword evidence="4" id="KW-0808">Transferase</keyword>
<accession>A0A1L8RIS7</accession>
<evidence type="ECO:0000256" key="1">
    <source>
        <dbReference type="ARBA" id="ARBA00004496"/>
    </source>
</evidence>
<dbReference type="PROSITE" id="PS51093">
    <property type="entry name" value="PTS_EIIA_TYPE_1"/>
    <property type="match status" value="1"/>
</dbReference>
<dbReference type="PANTHER" id="PTHR45008">
    <property type="entry name" value="PTS SYSTEM GLUCOSE-SPECIFIC EIIA COMPONENT"/>
    <property type="match status" value="1"/>
</dbReference>
<dbReference type="InterPro" id="IPR050890">
    <property type="entry name" value="PTS_EIIA_component"/>
</dbReference>
<protein>
    <submittedName>
        <fullName evidence="8">PTS system, glucose subfamily, IIA component</fullName>
    </submittedName>
</protein>
<dbReference type="GO" id="GO:0009401">
    <property type="term" value="P:phosphoenolpyruvate-dependent sugar phosphotransferase system"/>
    <property type="evidence" value="ECO:0007669"/>
    <property type="project" value="UniProtKB-KW"/>
</dbReference>
<evidence type="ECO:0000256" key="5">
    <source>
        <dbReference type="ARBA" id="ARBA00022683"/>
    </source>
</evidence>
<dbReference type="InterPro" id="IPR001127">
    <property type="entry name" value="PTS_EIIA_1_perm"/>
</dbReference>
<dbReference type="PROSITE" id="PS00371">
    <property type="entry name" value="PTS_EIIA_TYPE_1_HIS"/>
    <property type="match status" value="1"/>
</dbReference>
<dbReference type="STRING" id="214095.RU97_GL001186"/>
<keyword evidence="5" id="KW-0598">Phosphotransferase system</keyword>
<organism evidence="8 9">
    <name type="scientific">Enterococcus canis</name>
    <dbReference type="NCBI Taxonomy" id="214095"/>
    <lineage>
        <taxon>Bacteria</taxon>
        <taxon>Bacillati</taxon>
        <taxon>Bacillota</taxon>
        <taxon>Bacilli</taxon>
        <taxon>Lactobacillales</taxon>
        <taxon>Enterococcaceae</taxon>
        <taxon>Enterococcus</taxon>
    </lineage>
</organism>
<keyword evidence="2" id="KW-0813">Transport</keyword>
<comment type="caution">
    <text evidence="8">The sequence shown here is derived from an EMBL/GenBank/DDBJ whole genome shotgun (WGS) entry which is preliminary data.</text>
</comment>
<evidence type="ECO:0000256" key="3">
    <source>
        <dbReference type="ARBA" id="ARBA00022597"/>
    </source>
</evidence>
<dbReference type="SUPFAM" id="SSF51261">
    <property type="entry name" value="Duplicated hybrid motif"/>
    <property type="match status" value="1"/>
</dbReference>
<reference evidence="8 9" key="1">
    <citation type="submission" date="2014-12" db="EMBL/GenBank/DDBJ databases">
        <title>Draft genome sequences of 29 type strains of Enterococci.</title>
        <authorList>
            <person name="Zhong Z."/>
            <person name="Sun Z."/>
            <person name="Liu W."/>
            <person name="Zhang W."/>
            <person name="Zhang H."/>
        </authorList>
    </citation>
    <scope>NUCLEOTIDE SEQUENCE [LARGE SCALE GENOMIC DNA]</scope>
    <source>
        <strain evidence="8 9">DSM 17029</strain>
    </source>
</reference>
<dbReference type="PANTHER" id="PTHR45008:SF1">
    <property type="entry name" value="PTS SYSTEM GLUCOSE-SPECIFIC EIIA COMPONENT"/>
    <property type="match status" value="1"/>
</dbReference>
<evidence type="ECO:0000256" key="2">
    <source>
        <dbReference type="ARBA" id="ARBA00022448"/>
    </source>
</evidence>
<keyword evidence="6" id="KW-0418">Kinase</keyword>
<dbReference type="AlphaFoldDB" id="A0A1L8RIS7"/>
<keyword evidence="9" id="KW-1185">Reference proteome</keyword>
<dbReference type="GO" id="GO:0005737">
    <property type="term" value="C:cytoplasm"/>
    <property type="evidence" value="ECO:0007669"/>
    <property type="project" value="UniProtKB-SubCell"/>
</dbReference>
<dbReference type="Gene3D" id="2.70.70.10">
    <property type="entry name" value="Glucose Permease (Domain IIA)"/>
    <property type="match status" value="1"/>
</dbReference>
<feature type="domain" description="PTS EIIA type-1" evidence="7">
    <location>
        <begin position="27"/>
        <end position="131"/>
    </location>
</feature>
<sequence length="159" mass="17176">MFKKKPTTGSLYAVAAGEMLSLSELDEPVFSQRMIGDGYAVLPDDGRIFAPVSGTVINIFESQHAVGFKMENGLEILLHMGIDTAGLKGAPFKLQVREGDKVNSTTRIAEVDLAQIRQEGKETTMVVVLTNMAQVEHLLIEVHGHVEPGEEIGVATAVE</sequence>
<evidence type="ECO:0000256" key="6">
    <source>
        <dbReference type="ARBA" id="ARBA00022777"/>
    </source>
</evidence>
<dbReference type="Pfam" id="PF00358">
    <property type="entry name" value="PTS_EIIA_1"/>
    <property type="match status" value="1"/>
</dbReference>
<dbReference type="Proteomes" id="UP000181884">
    <property type="component" value="Unassembled WGS sequence"/>
</dbReference>
<dbReference type="InterPro" id="IPR011055">
    <property type="entry name" value="Dup_hybrid_motif"/>
</dbReference>
<evidence type="ECO:0000256" key="4">
    <source>
        <dbReference type="ARBA" id="ARBA00022679"/>
    </source>
</evidence>
<dbReference type="GO" id="GO:0016301">
    <property type="term" value="F:kinase activity"/>
    <property type="evidence" value="ECO:0007669"/>
    <property type="project" value="UniProtKB-KW"/>
</dbReference>
<name>A0A1L8RIS7_9ENTE</name>
<dbReference type="EMBL" id="JXKH01000002">
    <property type="protein sequence ID" value="OJG19615.1"/>
    <property type="molecule type" value="Genomic_DNA"/>
</dbReference>
<evidence type="ECO:0000313" key="9">
    <source>
        <dbReference type="Proteomes" id="UP000181884"/>
    </source>
</evidence>
<comment type="subcellular location">
    <subcellularLocation>
        <location evidence="1">Cytoplasm</location>
    </subcellularLocation>
</comment>
<dbReference type="NCBIfam" id="TIGR00830">
    <property type="entry name" value="PTBA"/>
    <property type="match status" value="1"/>
</dbReference>
<evidence type="ECO:0000313" key="8">
    <source>
        <dbReference type="EMBL" id="OJG19615.1"/>
    </source>
</evidence>